<sequence length="498" mass="55529">MQNAPRTVAIVGRPNVGKSRLFNRLARKRISIVHDMPGVTRDVITAEVEDGGYTLLDTGGLGLTGSDTPARITKASEAQVGFAIEAASVILFVIDAREGVTGLDERIAQLLRKSRKHVLLVANKADRGQEKLADISEFYRLGFGEPFYISAEHGNGEAEVRNAVLEKLGPVQEETDEERARLHICFLGRPNVGKSSLSNRLLKSDRLIVSDVPGTTRDAVELDFSYTNKDGKPWLFRLVDTAGIRAAPKLSSSVEYFSRLRSLEAIHGSDVVFMVLDAMDGVTQQDKAIAGEIVKAQKPIVIVVNKWDLVHEAFRTHSPGMEKYKNARDFREKFEKAMFDQLFFTPGAPVMFVSALTGHEIDRMLRAARALDRRLDTKIPTARLNATLIKLADRTPPPAIGGQRFKIYYATQTSRRPFRIKVFCNQERTLTESYRRYLEAGLVKEFELDGCPIHFDLVGKKKVPIEQRLAYRKSKTGDGGTEEGGGEEMEFDPSMLDD</sequence>
<evidence type="ECO:0000313" key="14">
    <source>
        <dbReference type="Proteomes" id="UP000290218"/>
    </source>
</evidence>
<feature type="compositionally biased region" description="Acidic residues" evidence="11">
    <location>
        <begin position="480"/>
        <end position="498"/>
    </location>
</feature>
<keyword evidence="5 8" id="KW-0547">Nucleotide-binding</keyword>
<evidence type="ECO:0000256" key="2">
    <source>
        <dbReference type="ARBA" id="ARBA00020953"/>
    </source>
</evidence>
<keyword evidence="6 8" id="KW-0342">GTP-binding</keyword>
<evidence type="ECO:0000259" key="12">
    <source>
        <dbReference type="PROSITE" id="PS51712"/>
    </source>
</evidence>
<dbReference type="InterPro" id="IPR006073">
    <property type="entry name" value="GTP-bd"/>
</dbReference>
<dbReference type="GO" id="GO:0005525">
    <property type="term" value="F:GTP binding"/>
    <property type="evidence" value="ECO:0007669"/>
    <property type="project" value="UniProtKB-UniRule"/>
</dbReference>
<evidence type="ECO:0000256" key="10">
    <source>
        <dbReference type="RuleBase" id="RU004481"/>
    </source>
</evidence>
<keyword evidence="3 8" id="KW-0690">Ribosome biogenesis</keyword>
<evidence type="ECO:0000256" key="7">
    <source>
        <dbReference type="ARBA" id="ARBA00032345"/>
    </source>
</evidence>
<dbReference type="InterPro" id="IPR005225">
    <property type="entry name" value="Small_GTP-bd"/>
</dbReference>
<organism evidence="13 14">
    <name type="scientific">Oleiharenicola lentus</name>
    <dbReference type="NCBI Taxonomy" id="2508720"/>
    <lineage>
        <taxon>Bacteria</taxon>
        <taxon>Pseudomonadati</taxon>
        <taxon>Verrucomicrobiota</taxon>
        <taxon>Opitutia</taxon>
        <taxon>Opitutales</taxon>
        <taxon>Opitutaceae</taxon>
        <taxon>Oleiharenicola</taxon>
    </lineage>
</organism>
<dbReference type="OrthoDB" id="9805918at2"/>
<dbReference type="RefSeq" id="WP_129047437.1">
    <property type="nucleotide sequence ID" value="NZ_SDHX01000001.1"/>
</dbReference>
<comment type="function">
    <text evidence="8 10">GTPase that plays an essential role in the late steps of ribosome biogenesis.</text>
</comment>
<dbReference type="PANTHER" id="PTHR43834:SF6">
    <property type="entry name" value="GTPASE DER"/>
    <property type="match status" value="1"/>
</dbReference>
<evidence type="ECO:0000256" key="1">
    <source>
        <dbReference type="ARBA" id="ARBA00008279"/>
    </source>
</evidence>
<dbReference type="NCBIfam" id="TIGR03594">
    <property type="entry name" value="GTPase_EngA"/>
    <property type="match status" value="1"/>
</dbReference>
<comment type="caution">
    <text evidence="13">The sequence shown here is derived from an EMBL/GenBank/DDBJ whole genome shotgun (WGS) entry which is preliminary data.</text>
</comment>
<dbReference type="InterPro" id="IPR027417">
    <property type="entry name" value="P-loop_NTPase"/>
</dbReference>
<reference evidence="13 14" key="1">
    <citation type="submission" date="2019-01" db="EMBL/GenBank/DDBJ databases">
        <title>Lacunisphaera sp. strain TWA-58.</title>
        <authorList>
            <person name="Chen W.-M."/>
        </authorList>
    </citation>
    <scope>NUCLEOTIDE SEQUENCE [LARGE SCALE GENOMIC DNA]</scope>
    <source>
        <strain evidence="13 14">TWA-58</strain>
    </source>
</reference>
<dbReference type="PANTHER" id="PTHR43834">
    <property type="entry name" value="GTPASE DER"/>
    <property type="match status" value="1"/>
</dbReference>
<feature type="binding site" evidence="8">
    <location>
        <begin position="12"/>
        <end position="19"/>
    </location>
    <ligand>
        <name>GTP</name>
        <dbReference type="ChEBI" id="CHEBI:37565"/>
        <label>1</label>
    </ligand>
</feature>
<keyword evidence="14" id="KW-1185">Reference proteome</keyword>
<dbReference type="NCBIfam" id="TIGR00231">
    <property type="entry name" value="small_GTP"/>
    <property type="match status" value="2"/>
</dbReference>
<dbReference type="EMBL" id="SDHX01000001">
    <property type="protein sequence ID" value="RXK56072.1"/>
    <property type="molecule type" value="Genomic_DNA"/>
</dbReference>
<evidence type="ECO:0000256" key="5">
    <source>
        <dbReference type="ARBA" id="ARBA00022741"/>
    </source>
</evidence>
<dbReference type="HAMAP" id="MF_00195">
    <property type="entry name" value="GTPase_Der"/>
    <property type="match status" value="1"/>
</dbReference>
<dbReference type="AlphaFoldDB" id="A0A4Q1CB11"/>
<dbReference type="CDD" id="cd01894">
    <property type="entry name" value="EngA1"/>
    <property type="match status" value="1"/>
</dbReference>
<evidence type="ECO:0000313" key="13">
    <source>
        <dbReference type="EMBL" id="RXK56072.1"/>
    </source>
</evidence>
<dbReference type="Pfam" id="PF01926">
    <property type="entry name" value="MMR_HSR1"/>
    <property type="match status" value="2"/>
</dbReference>
<feature type="binding site" evidence="8">
    <location>
        <begin position="305"/>
        <end position="308"/>
    </location>
    <ligand>
        <name>GTP</name>
        <dbReference type="ChEBI" id="CHEBI:37565"/>
        <label>2</label>
    </ligand>
</feature>
<name>A0A4Q1CB11_9BACT</name>
<feature type="region of interest" description="Disordered" evidence="11">
    <location>
        <begin position="472"/>
        <end position="498"/>
    </location>
</feature>
<feature type="binding site" evidence="8">
    <location>
        <begin position="123"/>
        <end position="126"/>
    </location>
    <ligand>
        <name>GTP</name>
        <dbReference type="ChEBI" id="CHEBI:37565"/>
        <label>1</label>
    </ligand>
</feature>
<keyword evidence="4 10" id="KW-0677">Repeat</keyword>
<accession>A0A4Q1CB11</accession>
<feature type="binding site" evidence="8">
    <location>
        <begin position="188"/>
        <end position="195"/>
    </location>
    <ligand>
        <name>GTP</name>
        <dbReference type="ChEBI" id="CHEBI:37565"/>
        <label>2</label>
    </ligand>
</feature>
<dbReference type="GO" id="GO:0042254">
    <property type="term" value="P:ribosome biogenesis"/>
    <property type="evidence" value="ECO:0007669"/>
    <property type="project" value="UniProtKB-KW"/>
</dbReference>
<gene>
    <name evidence="8 13" type="primary">der</name>
    <name evidence="13" type="ORF">ESB00_09390</name>
</gene>
<evidence type="ECO:0000256" key="11">
    <source>
        <dbReference type="SAM" id="MobiDB-lite"/>
    </source>
</evidence>
<feature type="binding site" evidence="8">
    <location>
        <begin position="57"/>
        <end position="61"/>
    </location>
    <ligand>
        <name>GTP</name>
        <dbReference type="ChEBI" id="CHEBI:37565"/>
        <label>1</label>
    </ligand>
</feature>
<dbReference type="InterPro" id="IPR016484">
    <property type="entry name" value="GTPase_Der"/>
</dbReference>
<dbReference type="Gene3D" id="3.40.50.300">
    <property type="entry name" value="P-loop containing nucleotide triphosphate hydrolases"/>
    <property type="match status" value="2"/>
</dbReference>
<dbReference type="GO" id="GO:0043022">
    <property type="term" value="F:ribosome binding"/>
    <property type="evidence" value="ECO:0007669"/>
    <property type="project" value="TreeGrafter"/>
</dbReference>
<feature type="domain" description="EngA-type G" evidence="12">
    <location>
        <begin position="182"/>
        <end position="376"/>
    </location>
</feature>
<dbReference type="InterPro" id="IPR032859">
    <property type="entry name" value="KH_dom-like"/>
</dbReference>
<dbReference type="PIRSF" id="PIRSF006485">
    <property type="entry name" value="GTP-binding_EngA"/>
    <property type="match status" value="1"/>
</dbReference>
<evidence type="ECO:0000256" key="4">
    <source>
        <dbReference type="ARBA" id="ARBA00022737"/>
    </source>
</evidence>
<evidence type="ECO:0000256" key="6">
    <source>
        <dbReference type="ARBA" id="ARBA00023134"/>
    </source>
</evidence>
<dbReference type="Pfam" id="PF14714">
    <property type="entry name" value="KH_dom-like"/>
    <property type="match status" value="1"/>
</dbReference>
<dbReference type="Gene3D" id="3.30.300.20">
    <property type="match status" value="1"/>
</dbReference>
<evidence type="ECO:0000256" key="8">
    <source>
        <dbReference type="HAMAP-Rule" id="MF_00195"/>
    </source>
</evidence>
<dbReference type="CDD" id="cd01895">
    <property type="entry name" value="EngA2"/>
    <property type="match status" value="1"/>
</dbReference>
<comment type="similarity">
    <text evidence="1 8 9 10">Belongs to the TRAFAC class TrmE-Era-EngA-EngB-Septin-like GTPase superfamily. EngA (Der) GTPase family.</text>
</comment>
<protein>
    <recommendedName>
        <fullName evidence="2 8">GTPase Der</fullName>
    </recommendedName>
    <alternativeName>
        <fullName evidence="7 8">GTP-binding protein EngA</fullName>
    </alternativeName>
</protein>
<dbReference type="InterPro" id="IPR031166">
    <property type="entry name" value="G_ENGA"/>
</dbReference>
<dbReference type="InterPro" id="IPR015946">
    <property type="entry name" value="KH_dom-like_a/b"/>
</dbReference>
<feature type="binding site" evidence="8">
    <location>
        <begin position="240"/>
        <end position="244"/>
    </location>
    <ligand>
        <name>GTP</name>
        <dbReference type="ChEBI" id="CHEBI:37565"/>
        <label>2</label>
    </ligand>
</feature>
<evidence type="ECO:0000256" key="9">
    <source>
        <dbReference type="PROSITE-ProRule" id="PRU01049"/>
    </source>
</evidence>
<feature type="domain" description="EngA-type G" evidence="12">
    <location>
        <begin position="6"/>
        <end position="172"/>
    </location>
</feature>
<comment type="subunit">
    <text evidence="8">Associates with the 50S ribosomal subunit.</text>
</comment>
<dbReference type="SUPFAM" id="SSF52540">
    <property type="entry name" value="P-loop containing nucleoside triphosphate hydrolases"/>
    <property type="match status" value="2"/>
</dbReference>
<dbReference type="Proteomes" id="UP000290218">
    <property type="component" value="Unassembled WGS sequence"/>
</dbReference>
<dbReference type="PROSITE" id="PS51712">
    <property type="entry name" value="G_ENGA"/>
    <property type="match status" value="2"/>
</dbReference>
<evidence type="ECO:0000256" key="3">
    <source>
        <dbReference type="ARBA" id="ARBA00022517"/>
    </source>
</evidence>
<proteinExistence type="inferred from homology"/>